<dbReference type="PANTHER" id="PTHR28018">
    <property type="entry name" value="RESPIRATORY SUPERCOMPLEX FACTOR 2, MITOCHONDRIAL"/>
    <property type="match status" value="1"/>
</dbReference>
<dbReference type="PANTHER" id="PTHR28018:SF3">
    <property type="entry name" value="RESPIRATORY SUPERCOMPLEX FACTOR 2, MITOCHONDRIAL"/>
    <property type="match status" value="1"/>
</dbReference>
<evidence type="ECO:0000256" key="2">
    <source>
        <dbReference type="ARBA" id="ARBA00022692"/>
    </source>
</evidence>
<gene>
    <name evidence="6" type="ORF">BCR44DRAFT_44789</name>
</gene>
<comment type="subcellular location">
    <subcellularLocation>
        <location evidence="1">Mitochondrion</location>
    </subcellularLocation>
</comment>
<accession>A0A1Y2HKB1</accession>
<evidence type="ECO:0000313" key="7">
    <source>
        <dbReference type="Proteomes" id="UP000193411"/>
    </source>
</evidence>
<evidence type="ECO:0000256" key="3">
    <source>
        <dbReference type="ARBA" id="ARBA00022989"/>
    </source>
</evidence>
<keyword evidence="3" id="KW-1133">Transmembrane helix</keyword>
<dbReference type="STRING" id="765915.A0A1Y2HKB1"/>
<keyword evidence="4" id="KW-0472">Membrane</keyword>
<dbReference type="InterPro" id="IPR007667">
    <property type="entry name" value="Hypoxia_induced_domain"/>
</dbReference>
<dbReference type="OrthoDB" id="1915122at2759"/>
<dbReference type="Proteomes" id="UP000193411">
    <property type="component" value="Unassembled WGS sequence"/>
</dbReference>
<name>A0A1Y2HKB1_9FUNG</name>
<dbReference type="PROSITE" id="PS51503">
    <property type="entry name" value="HIG1"/>
    <property type="match status" value="1"/>
</dbReference>
<proteinExistence type="predicted"/>
<keyword evidence="2" id="KW-0812">Transmembrane</keyword>
<dbReference type="Pfam" id="PF04588">
    <property type="entry name" value="HIG_1_N"/>
    <property type="match status" value="1"/>
</dbReference>
<protein>
    <recommendedName>
        <fullName evidence="5">HIG1 domain-containing protein</fullName>
    </recommendedName>
</protein>
<dbReference type="AlphaFoldDB" id="A0A1Y2HKB1"/>
<dbReference type="EMBL" id="MCFL01000024">
    <property type="protein sequence ID" value="ORZ35015.1"/>
    <property type="molecule type" value="Genomic_DNA"/>
</dbReference>
<organism evidence="6 7">
    <name type="scientific">Catenaria anguillulae PL171</name>
    <dbReference type="NCBI Taxonomy" id="765915"/>
    <lineage>
        <taxon>Eukaryota</taxon>
        <taxon>Fungi</taxon>
        <taxon>Fungi incertae sedis</taxon>
        <taxon>Blastocladiomycota</taxon>
        <taxon>Blastocladiomycetes</taxon>
        <taxon>Blastocladiales</taxon>
        <taxon>Catenariaceae</taxon>
        <taxon>Catenaria</taxon>
    </lineage>
</organism>
<comment type="caution">
    <text evidence="6">The sequence shown here is derived from an EMBL/GenBank/DDBJ whole genome shotgun (WGS) entry which is preliminary data.</text>
</comment>
<evidence type="ECO:0000256" key="4">
    <source>
        <dbReference type="ARBA" id="ARBA00023136"/>
    </source>
</evidence>
<evidence type="ECO:0000256" key="1">
    <source>
        <dbReference type="ARBA" id="ARBA00004173"/>
    </source>
</evidence>
<dbReference type="GO" id="GO:0033617">
    <property type="term" value="P:mitochondrial respiratory chain complex IV assembly"/>
    <property type="evidence" value="ECO:0007669"/>
    <property type="project" value="TreeGrafter"/>
</dbReference>
<dbReference type="Gene3D" id="6.10.140.1320">
    <property type="match status" value="1"/>
</dbReference>
<feature type="domain" description="HIG1" evidence="5">
    <location>
        <begin position="117"/>
        <end position="208"/>
    </location>
</feature>
<reference evidence="6 7" key="1">
    <citation type="submission" date="2016-07" db="EMBL/GenBank/DDBJ databases">
        <title>Pervasive Adenine N6-methylation of Active Genes in Fungi.</title>
        <authorList>
            <consortium name="DOE Joint Genome Institute"/>
            <person name="Mondo S.J."/>
            <person name="Dannebaum R.O."/>
            <person name="Kuo R.C."/>
            <person name="Labutti K."/>
            <person name="Haridas S."/>
            <person name="Kuo A."/>
            <person name="Salamov A."/>
            <person name="Ahrendt S.R."/>
            <person name="Lipzen A."/>
            <person name="Sullivan W."/>
            <person name="Andreopoulos W.B."/>
            <person name="Clum A."/>
            <person name="Lindquist E."/>
            <person name="Daum C."/>
            <person name="Ramamoorthy G.K."/>
            <person name="Gryganskyi A."/>
            <person name="Culley D."/>
            <person name="Magnuson J.K."/>
            <person name="James T.Y."/>
            <person name="O'Malley M.A."/>
            <person name="Stajich J.E."/>
            <person name="Spatafora J.W."/>
            <person name="Visel A."/>
            <person name="Grigoriev I.V."/>
        </authorList>
    </citation>
    <scope>NUCLEOTIDE SEQUENCE [LARGE SCALE GENOMIC DNA]</scope>
    <source>
        <strain evidence="6 7">PL171</strain>
    </source>
</reference>
<evidence type="ECO:0000259" key="5">
    <source>
        <dbReference type="PROSITE" id="PS51503"/>
    </source>
</evidence>
<keyword evidence="7" id="KW-1185">Reference proteome</keyword>
<dbReference type="InterPro" id="IPR040153">
    <property type="entry name" value="Rcf2"/>
</dbReference>
<dbReference type="GO" id="GO:0005739">
    <property type="term" value="C:mitochondrion"/>
    <property type="evidence" value="ECO:0007669"/>
    <property type="project" value="UniProtKB-SubCell"/>
</dbReference>
<evidence type="ECO:0000313" key="6">
    <source>
        <dbReference type="EMBL" id="ORZ35015.1"/>
    </source>
</evidence>
<sequence length="239" mass="26291">MSSPSAPAQASTPTVDSSTVIPYVRVAERGVEDEKRRIEEFDKVVRREAFKYGAVGLVGGTAAIYAGHHYSKLIHSFTLPYKVFLVSSITMAAFAIGGEKATFQSPQSRYHYNRVLVEQSNATPESEAAQSKLLKAQYWLIEHKYHATLAVWLAAMGGSMFLLYRNKHLDTSQKITQARVYAQGAVLAALMGTVGLQAMTPPREGAQQHGAGHAHFASVHYPWEKKENDAELKVPATKN</sequence>